<feature type="domain" description="PRD" evidence="8">
    <location>
        <begin position="189"/>
        <end position="294"/>
    </location>
</feature>
<dbReference type="InterPro" id="IPR016152">
    <property type="entry name" value="PTrfase/Anion_transptr"/>
</dbReference>
<dbReference type="Pfam" id="PF00359">
    <property type="entry name" value="PTS_EIIA_2"/>
    <property type="match status" value="1"/>
</dbReference>
<evidence type="ECO:0000259" key="6">
    <source>
        <dbReference type="PROSITE" id="PS51094"/>
    </source>
</evidence>
<dbReference type="PANTHER" id="PTHR30185:SF13">
    <property type="entry name" value="LICABCH OPERON REGULATOR-RELATED"/>
    <property type="match status" value="1"/>
</dbReference>
<keyword evidence="4" id="KW-0010">Activator</keyword>
<dbReference type="CDD" id="cd00211">
    <property type="entry name" value="PTS_IIA_fru"/>
    <property type="match status" value="1"/>
</dbReference>
<organism evidence="9 10">
    <name type="scientific">Lentibacillus salicampi</name>
    <dbReference type="NCBI Taxonomy" id="175306"/>
    <lineage>
        <taxon>Bacteria</taxon>
        <taxon>Bacillati</taxon>
        <taxon>Bacillota</taxon>
        <taxon>Bacilli</taxon>
        <taxon>Bacillales</taxon>
        <taxon>Bacillaceae</taxon>
        <taxon>Lentibacillus</taxon>
    </lineage>
</organism>
<protein>
    <submittedName>
        <fullName evidence="9">Transcription antiterminator</fullName>
    </submittedName>
</protein>
<comment type="caution">
    <text evidence="9">The sequence shown here is derived from an EMBL/GenBank/DDBJ whole genome shotgun (WGS) entry which is preliminary data.</text>
</comment>
<dbReference type="CDD" id="cd05568">
    <property type="entry name" value="PTS_IIB_bgl_like"/>
    <property type="match status" value="1"/>
</dbReference>
<dbReference type="Gene3D" id="1.10.1790.10">
    <property type="entry name" value="PRD domain"/>
    <property type="match status" value="2"/>
</dbReference>
<dbReference type="Pfam" id="PF00874">
    <property type="entry name" value="PRD"/>
    <property type="match status" value="2"/>
</dbReference>
<dbReference type="PANTHER" id="PTHR30185">
    <property type="entry name" value="CRYPTIC BETA-GLUCOSIDE BGL OPERON ANTITERMINATOR"/>
    <property type="match status" value="1"/>
</dbReference>
<dbReference type="Gene3D" id="3.40.930.10">
    <property type="entry name" value="Mannitol-specific EII, Chain A"/>
    <property type="match status" value="1"/>
</dbReference>
<dbReference type="SUPFAM" id="SSF52794">
    <property type="entry name" value="PTS system IIB component-like"/>
    <property type="match status" value="1"/>
</dbReference>
<dbReference type="OrthoDB" id="3710983at2"/>
<dbReference type="Proteomes" id="UP000298484">
    <property type="component" value="Unassembled WGS sequence"/>
</dbReference>
<evidence type="ECO:0000256" key="3">
    <source>
        <dbReference type="ARBA" id="ARBA00023015"/>
    </source>
</evidence>
<keyword evidence="2" id="KW-0677">Repeat</keyword>
<dbReference type="InterPro" id="IPR036095">
    <property type="entry name" value="PTS_EIIB-like_sf"/>
</dbReference>
<name>A0A4Y9A9N2_9BACI</name>
<dbReference type="InterPro" id="IPR002178">
    <property type="entry name" value="PTS_EIIA_type-2_dom"/>
</dbReference>
<dbReference type="InterPro" id="IPR036388">
    <property type="entry name" value="WH-like_DNA-bd_sf"/>
</dbReference>
<dbReference type="PROSITE" id="PS51094">
    <property type="entry name" value="PTS_EIIA_TYPE_2"/>
    <property type="match status" value="1"/>
</dbReference>
<feature type="domain" description="PTS EIIA type-2" evidence="6">
    <location>
        <begin position="506"/>
        <end position="644"/>
    </location>
</feature>
<evidence type="ECO:0000256" key="2">
    <source>
        <dbReference type="ARBA" id="ARBA00022737"/>
    </source>
</evidence>
<evidence type="ECO:0000313" key="9">
    <source>
        <dbReference type="EMBL" id="TFJ92185.1"/>
    </source>
</evidence>
<evidence type="ECO:0000256" key="1">
    <source>
        <dbReference type="ARBA" id="ARBA00022679"/>
    </source>
</evidence>
<dbReference type="GO" id="GO:0008982">
    <property type="term" value="F:protein-N(PI)-phosphohistidine-sugar phosphotransferase activity"/>
    <property type="evidence" value="ECO:0007669"/>
    <property type="project" value="InterPro"/>
</dbReference>
<dbReference type="InterPro" id="IPR013196">
    <property type="entry name" value="HTH_11"/>
</dbReference>
<proteinExistence type="predicted"/>
<dbReference type="EMBL" id="SRHY01000027">
    <property type="protein sequence ID" value="TFJ92185.1"/>
    <property type="molecule type" value="Genomic_DNA"/>
</dbReference>
<dbReference type="SUPFAM" id="SSF63520">
    <property type="entry name" value="PTS-regulatory domain, PRD"/>
    <property type="match status" value="2"/>
</dbReference>
<dbReference type="Pfam" id="PF05043">
    <property type="entry name" value="Mga"/>
    <property type="match status" value="1"/>
</dbReference>
<dbReference type="GO" id="GO:0006355">
    <property type="term" value="P:regulation of DNA-templated transcription"/>
    <property type="evidence" value="ECO:0007669"/>
    <property type="project" value="InterPro"/>
</dbReference>
<evidence type="ECO:0000313" key="10">
    <source>
        <dbReference type="Proteomes" id="UP000298484"/>
    </source>
</evidence>
<dbReference type="InterPro" id="IPR050661">
    <property type="entry name" value="BglG_antiterminators"/>
</dbReference>
<accession>A0A4Y9A9N2</accession>
<evidence type="ECO:0000256" key="4">
    <source>
        <dbReference type="ARBA" id="ARBA00023159"/>
    </source>
</evidence>
<dbReference type="Gene3D" id="1.10.10.10">
    <property type="entry name" value="Winged helix-like DNA-binding domain superfamily/Winged helix DNA-binding domain"/>
    <property type="match status" value="2"/>
</dbReference>
<dbReference type="InterPro" id="IPR011608">
    <property type="entry name" value="PRD"/>
</dbReference>
<evidence type="ECO:0000259" key="8">
    <source>
        <dbReference type="PROSITE" id="PS51372"/>
    </source>
</evidence>
<feature type="domain" description="PRD" evidence="8">
    <location>
        <begin position="304"/>
        <end position="411"/>
    </location>
</feature>
<dbReference type="AlphaFoldDB" id="A0A4Y9A9N2"/>
<dbReference type="InterPro" id="IPR007737">
    <property type="entry name" value="Mga_HTH"/>
</dbReference>
<dbReference type="GO" id="GO:0009401">
    <property type="term" value="P:phosphoenolpyruvate-dependent sugar phosphotransferase system"/>
    <property type="evidence" value="ECO:0007669"/>
    <property type="project" value="InterPro"/>
</dbReference>
<dbReference type="Gene3D" id="3.40.50.2300">
    <property type="match status" value="1"/>
</dbReference>
<dbReference type="Pfam" id="PF08279">
    <property type="entry name" value="HTH_11"/>
    <property type="match status" value="1"/>
</dbReference>
<dbReference type="PROSITE" id="PS51372">
    <property type="entry name" value="PRD_2"/>
    <property type="match status" value="2"/>
</dbReference>
<keyword evidence="10" id="KW-1185">Reference proteome</keyword>
<evidence type="ECO:0000259" key="7">
    <source>
        <dbReference type="PROSITE" id="PS51099"/>
    </source>
</evidence>
<dbReference type="InterPro" id="IPR013011">
    <property type="entry name" value="PTS_EIIB_2"/>
</dbReference>
<keyword evidence="5" id="KW-0804">Transcription</keyword>
<dbReference type="PROSITE" id="PS51099">
    <property type="entry name" value="PTS_EIIB_TYPE_2"/>
    <property type="match status" value="1"/>
</dbReference>
<keyword evidence="1" id="KW-0808">Transferase</keyword>
<sequence>MLNARIKNILRELMALDSPITGTYLANTNQVTSRTTRNDIKNLNEIISEHGAEICTTMGKGYHLEVTDNQKFRNFLGIVFTEKVSDGRMVPSLPEERTAYLIKRLLLSNNYLKLDDLADEIYVSKSTIQNDLKNVKNVLDDYDIHLDSRPNHGLKAVGDELKHRFCMAEYIFDRSEEIGDKLPDEVFSSFNKKDMDAVLAIIVSEIRDNNITLSDIAINNLLIHIVIAYKRVNEGHHVSLYHTDFKEIVEQKEFQVAERIVKKVETVFGVTFPEEEVAYVAIHLLGTKMVSVSGTSEGKTIDHLIEPGTYHLVDAILEKIEDKMNLKINGDQELMVALGLHLKPAINRYKYGMNIRNPMLEDIKRNYPLAYEAGIIAGLAIEEQTGSEINENEIGYLALHIGAAMERCKMETEPKRCLIVCASGLGSARLLYYRIKSKFEGKLEVTGTTEYYKLNQHDLRTIDFIISSVPIPAEISIPVIEVNSVLGKQDIDNIESFIENEQSIYDYFQPELLHLRRDFDSKEAVLCFMSRYLQEKGRIDGAFLDAIYEREEVAATAYGNLVAVPHPISPQSDETFLYVCTLENPITWEGQSVQFVCVLSVKRNSTEDLQSMYELLGNIIDSPSLVQELIKAETYDEFVKVLLQ</sequence>
<evidence type="ECO:0000256" key="5">
    <source>
        <dbReference type="ARBA" id="ARBA00023163"/>
    </source>
</evidence>
<reference evidence="9 10" key="1">
    <citation type="submission" date="2019-03" db="EMBL/GenBank/DDBJ databases">
        <title>Genome sequence of Lentibacillus salicampi ATCC BAA-719.</title>
        <authorList>
            <person name="Maclea K.S."/>
            <person name="Simoes Junior M."/>
        </authorList>
    </citation>
    <scope>NUCLEOTIDE SEQUENCE [LARGE SCALE GENOMIC DNA]</scope>
    <source>
        <strain evidence="9 10">ATCC BAA-719</strain>
    </source>
</reference>
<feature type="domain" description="PTS EIIB type-2" evidence="7">
    <location>
        <begin position="415"/>
        <end position="506"/>
    </location>
</feature>
<gene>
    <name evidence="9" type="ORF">E4U82_13495</name>
</gene>
<dbReference type="SUPFAM" id="SSF55804">
    <property type="entry name" value="Phoshotransferase/anion transport protein"/>
    <property type="match status" value="1"/>
</dbReference>
<keyword evidence="3" id="KW-0805">Transcription regulation</keyword>
<dbReference type="RefSeq" id="WP_135110698.1">
    <property type="nucleotide sequence ID" value="NZ_SRHY01000027.1"/>
</dbReference>
<dbReference type="InterPro" id="IPR036634">
    <property type="entry name" value="PRD_sf"/>
</dbReference>